<dbReference type="Proteomes" id="UP000517916">
    <property type="component" value="Unassembled WGS sequence"/>
</dbReference>
<reference evidence="1 2" key="1">
    <citation type="submission" date="2020-08" db="EMBL/GenBank/DDBJ databases">
        <title>Genomic Encyclopedia of Archaeal and Bacterial Type Strains, Phase II (KMG-II): from individual species to whole genera.</title>
        <authorList>
            <person name="Goeker M."/>
        </authorList>
    </citation>
    <scope>NUCLEOTIDE SEQUENCE [LARGE SCALE GENOMIC DNA]</scope>
    <source>
        <strain evidence="1 2">DSM 43850</strain>
    </source>
</reference>
<keyword evidence="2" id="KW-1185">Reference proteome</keyword>
<gene>
    <name evidence="1" type="ORF">BC739_003166</name>
</gene>
<comment type="caution">
    <text evidence="1">The sequence shown here is derived from an EMBL/GenBank/DDBJ whole genome shotgun (WGS) entry which is preliminary data.</text>
</comment>
<dbReference type="EMBL" id="JACJID010000002">
    <property type="protein sequence ID" value="MBA8925967.1"/>
    <property type="molecule type" value="Genomic_DNA"/>
</dbReference>
<evidence type="ECO:0000313" key="2">
    <source>
        <dbReference type="Proteomes" id="UP000517916"/>
    </source>
</evidence>
<proteinExistence type="predicted"/>
<protein>
    <submittedName>
        <fullName evidence="1">Uncharacterized protein</fullName>
    </submittedName>
</protein>
<sequence length="139" mass="15474">MAELHWHGFYSAVDGNTIKPGGQPERSYGDPSFQSNEIVPNVTHHWLYRSRQVKGTFREVSKATEWLAQQYAQNVAPLLPREPVVAPLDVRLDYASKMLPAGTDVVWGFWLSTGRFASVNMICCPNRDGDAPCPTGGRV</sequence>
<evidence type="ECO:0000313" key="1">
    <source>
        <dbReference type="EMBL" id="MBA8925967.1"/>
    </source>
</evidence>
<name>A0ABR6BGF0_9PSEU</name>
<organism evidence="1 2">
    <name type="scientific">Kutzneria viridogrisea</name>
    <dbReference type="NCBI Taxonomy" id="47990"/>
    <lineage>
        <taxon>Bacteria</taxon>
        <taxon>Bacillati</taxon>
        <taxon>Actinomycetota</taxon>
        <taxon>Actinomycetes</taxon>
        <taxon>Pseudonocardiales</taxon>
        <taxon>Pseudonocardiaceae</taxon>
        <taxon>Kutzneria</taxon>
    </lineage>
</organism>
<dbReference type="RefSeq" id="WP_182837578.1">
    <property type="nucleotide sequence ID" value="NZ_BAAABQ010000059.1"/>
</dbReference>
<accession>A0ABR6BGF0</accession>